<name>A0A5K7ZVN4_9BACT</name>
<evidence type="ECO:0000256" key="2">
    <source>
        <dbReference type="SAM" id="Coils"/>
    </source>
</evidence>
<feature type="coiled-coil region" evidence="2">
    <location>
        <begin position="190"/>
        <end position="289"/>
    </location>
</feature>
<dbReference type="RefSeq" id="WP_155324245.1">
    <property type="nucleotide sequence ID" value="NZ_AP021876.1"/>
</dbReference>
<dbReference type="Gene3D" id="1.10.287.1490">
    <property type="match status" value="1"/>
</dbReference>
<evidence type="ECO:0008006" key="5">
    <source>
        <dbReference type="Google" id="ProtNLM"/>
    </source>
</evidence>
<gene>
    <name evidence="3" type="ORF">DSCO28_48260</name>
</gene>
<evidence type="ECO:0000256" key="1">
    <source>
        <dbReference type="ARBA" id="ARBA00007189"/>
    </source>
</evidence>
<dbReference type="KEGG" id="dov:DSCO28_48260"/>
<dbReference type="InterPro" id="IPR016772">
    <property type="entry name" value="UCP020408"/>
</dbReference>
<protein>
    <recommendedName>
        <fullName evidence="5">DUF2325 domain-containing protein</fullName>
    </recommendedName>
</protein>
<organism evidence="3 4">
    <name type="scientific">Desulfosarcina ovata subsp. sediminis</name>
    <dbReference type="NCBI Taxonomy" id="885957"/>
    <lineage>
        <taxon>Bacteria</taxon>
        <taxon>Pseudomonadati</taxon>
        <taxon>Thermodesulfobacteriota</taxon>
        <taxon>Desulfobacteria</taxon>
        <taxon>Desulfobacterales</taxon>
        <taxon>Desulfosarcinaceae</taxon>
        <taxon>Desulfosarcina</taxon>
    </lineage>
</organism>
<keyword evidence="2" id="KW-0175">Coiled coil</keyword>
<dbReference type="EMBL" id="AP021876">
    <property type="protein sequence ID" value="BBO84260.1"/>
    <property type="molecule type" value="Genomic_DNA"/>
</dbReference>
<dbReference type="AlphaFoldDB" id="A0A5K7ZVN4"/>
<dbReference type="Pfam" id="PF10087">
    <property type="entry name" value="DUF2325"/>
    <property type="match status" value="1"/>
</dbReference>
<proteinExistence type="inferred from homology"/>
<reference evidence="3 4" key="1">
    <citation type="submission" date="2019-11" db="EMBL/GenBank/DDBJ databases">
        <title>Comparative genomics of hydrocarbon-degrading Desulfosarcina strains.</title>
        <authorList>
            <person name="Watanabe M."/>
            <person name="Kojima H."/>
            <person name="Fukui M."/>
        </authorList>
    </citation>
    <scope>NUCLEOTIDE SEQUENCE [LARGE SCALE GENOMIC DNA]</scope>
    <source>
        <strain evidence="3 4">28bB2T</strain>
    </source>
</reference>
<evidence type="ECO:0000313" key="4">
    <source>
        <dbReference type="Proteomes" id="UP000425960"/>
    </source>
</evidence>
<sequence>MMTPHPPYCRHDQSGDNTTIALETNPLTRLKPWQVNHFFKCPLVGMCLTQDEQRQLLKKTRVLDKGDSAYDMHEKMVASLESENRLSRRIDALLERKFGRSMQDFLSSGADAVMAHFKIALESGEIAGGLWNAATHPALSAQNHREVFGNVHMAMHWTAEERLQLTRRLGGQKRELVQLHEQRKRDAGVRRSLKKTIETLQQEKAALQGRLRTAETENENLRHQLSGSDHFSKIAALEQENQSKQAENEQFRQQLAEARETLGTLMARNRKLSDQMARQRELNRHFRQESRVVIGELAAMNRCDASCPAFDLCRKRVLIVGGITRMESAYRKLIEGYGGSFDYHDGYVKRGAKGLELCFKRADVVLCPVNCNSHAACKIVKNLGKKHNKPVHMLASSSLSAVSQVIQEDRCVGRPPN</sequence>
<evidence type="ECO:0000313" key="3">
    <source>
        <dbReference type="EMBL" id="BBO84260.1"/>
    </source>
</evidence>
<comment type="similarity">
    <text evidence="1">Belongs to the UPF0751 family.</text>
</comment>
<dbReference type="Proteomes" id="UP000425960">
    <property type="component" value="Chromosome"/>
</dbReference>
<accession>A0A5K7ZVN4</accession>